<dbReference type="GO" id="GO:0016020">
    <property type="term" value="C:membrane"/>
    <property type="evidence" value="ECO:0007669"/>
    <property type="project" value="UniProtKB-SubCell"/>
</dbReference>
<name>A0A7J7EJ09_DICBM</name>
<evidence type="ECO:0000313" key="6">
    <source>
        <dbReference type="EMBL" id="KAF5915406.1"/>
    </source>
</evidence>
<dbReference type="Proteomes" id="UP000551758">
    <property type="component" value="Unassembled WGS sequence"/>
</dbReference>
<dbReference type="InterPro" id="IPR024303">
    <property type="entry name" value="NK_rcpt_2B4_Ig_dom"/>
</dbReference>
<dbReference type="CDD" id="cd05775">
    <property type="entry name" value="IgV_CD2_like_N"/>
    <property type="match status" value="1"/>
</dbReference>
<dbReference type="InterPro" id="IPR007110">
    <property type="entry name" value="Ig-like_dom"/>
</dbReference>
<feature type="domain" description="Ig-like" evidence="5">
    <location>
        <begin position="128"/>
        <end position="206"/>
    </location>
</feature>
<accession>A0A7J7EJ09</accession>
<keyword evidence="7" id="KW-1185">Reference proteome</keyword>
<proteinExistence type="predicted"/>
<dbReference type="Pfam" id="PF13895">
    <property type="entry name" value="Ig_2"/>
    <property type="match status" value="1"/>
</dbReference>
<protein>
    <recommendedName>
        <fullName evidence="5">Ig-like domain-containing protein</fullName>
    </recommendedName>
</protein>
<dbReference type="InterPro" id="IPR013783">
    <property type="entry name" value="Ig-like_fold"/>
</dbReference>
<comment type="subcellular location">
    <subcellularLocation>
        <location evidence="1">Membrane</location>
    </subcellularLocation>
</comment>
<organism evidence="6 7">
    <name type="scientific">Diceros bicornis minor</name>
    <name type="common">South-central black rhinoceros</name>
    <dbReference type="NCBI Taxonomy" id="77932"/>
    <lineage>
        <taxon>Eukaryota</taxon>
        <taxon>Metazoa</taxon>
        <taxon>Chordata</taxon>
        <taxon>Craniata</taxon>
        <taxon>Vertebrata</taxon>
        <taxon>Euteleostomi</taxon>
        <taxon>Mammalia</taxon>
        <taxon>Eutheria</taxon>
        <taxon>Laurasiatheria</taxon>
        <taxon>Perissodactyla</taxon>
        <taxon>Rhinocerotidae</taxon>
        <taxon>Diceros</taxon>
    </lineage>
</organism>
<dbReference type="InterPro" id="IPR036179">
    <property type="entry name" value="Ig-like_dom_sf"/>
</dbReference>
<gene>
    <name evidence="6" type="ORF">HPG69_003915</name>
</gene>
<feature type="non-terminal residue" evidence="6">
    <location>
        <position position="1"/>
    </location>
</feature>
<comment type="caution">
    <text evidence="6">The sequence shown here is derived from an EMBL/GenBank/DDBJ whole genome shotgun (WGS) entry which is preliminary data.</text>
</comment>
<evidence type="ECO:0000256" key="3">
    <source>
        <dbReference type="ARBA" id="ARBA00023136"/>
    </source>
</evidence>
<sequence>YTVLPKAFLETSFQAGSCVPRQGHSKQIAISGSNVSLQISNLPADYKILTWLYTSEQKIVEHWNADKPHYFDSTFKHRVVLNLSSGALNIYKVQKEDSSTYLLRVVKAAGNEEEWKIPLEVFDPVPKPRINITTTQEVNNGCYLNIACEIPDQSVNYTWYGESGPFPRTPQSAVLEVTVGPQNYSKFYTCQVSNPVSSENDTVYFTSPCEQAISSGVAWIATWLAITWIPEVALNLSDNVCSISLDKLEH</sequence>
<reference evidence="6 7" key="1">
    <citation type="journal article" date="2020" name="Mol. Biol. Evol.">
        <title>Interspecific Gene Flow and the Evolution of Specialization in Black and White Rhinoceros.</title>
        <authorList>
            <person name="Moodley Y."/>
            <person name="Westbury M.V."/>
            <person name="Russo I.M."/>
            <person name="Gopalakrishnan S."/>
            <person name="Rakotoarivelo A."/>
            <person name="Olsen R.A."/>
            <person name="Prost S."/>
            <person name="Tunstall T."/>
            <person name="Ryder O.A."/>
            <person name="Dalen L."/>
            <person name="Bruford M.W."/>
        </authorList>
    </citation>
    <scope>NUCLEOTIDE SEQUENCE [LARGE SCALE GENOMIC DNA]</scope>
    <source>
        <strain evidence="6">SBR-YM</strain>
        <tissue evidence="6">Skin</tissue>
    </source>
</reference>
<evidence type="ECO:0000256" key="1">
    <source>
        <dbReference type="ARBA" id="ARBA00004370"/>
    </source>
</evidence>
<dbReference type="EMBL" id="JACDTQ010002865">
    <property type="protein sequence ID" value="KAF5915406.1"/>
    <property type="molecule type" value="Genomic_DNA"/>
</dbReference>
<keyword evidence="4" id="KW-0325">Glycoprotein</keyword>
<dbReference type="AlphaFoldDB" id="A0A7J7EJ09"/>
<dbReference type="PANTHER" id="PTHR12080:SF134">
    <property type="entry name" value="CD48 ANTIGEN"/>
    <property type="match status" value="1"/>
</dbReference>
<evidence type="ECO:0000256" key="4">
    <source>
        <dbReference type="ARBA" id="ARBA00023180"/>
    </source>
</evidence>
<dbReference type="InterPro" id="IPR015631">
    <property type="entry name" value="CD2/SLAM_rcpt"/>
</dbReference>
<keyword evidence="2" id="KW-0732">Signal</keyword>
<dbReference type="Gene3D" id="2.60.40.10">
    <property type="entry name" value="Immunoglobulins"/>
    <property type="match status" value="2"/>
</dbReference>
<dbReference type="SUPFAM" id="SSF48726">
    <property type="entry name" value="Immunoglobulin"/>
    <property type="match status" value="2"/>
</dbReference>
<dbReference type="Pfam" id="PF11465">
    <property type="entry name" value="Receptor_2B4"/>
    <property type="match status" value="1"/>
</dbReference>
<dbReference type="PANTHER" id="PTHR12080">
    <property type="entry name" value="SIGNALING LYMPHOCYTIC ACTIVATION MOLECULE"/>
    <property type="match status" value="1"/>
</dbReference>
<evidence type="ECO:0000259" key="5">
    <source>
        <dbReference type="PROSITE" id="PS50835"/>
    </source>
</evidence>
<evidence type="ECO:0000256" key="2">
    <source>
        <dbReference type="ARBA" id="ARBA00022729"/>
    </source>
</evidence>
<keyword evidence="3" id="KW-0472">Membrane</keyword>
<dbReference type="PROSITE" id="PS50835">
    <property type="entry name" value="IG_LIKE"/>
    <property type="match status" value="1"/>
</dbReference>
<evidence type="ECO:0000313" key="7">
    <source>
        <dbReference type="Proteomes" id="UP000551758"/>
    </source>
</evidence>